<keyword evidence="4 7" id="KW-0442">Lipid degradation</keyword>
<dbReference type="EMBL" id="KQ760974">
    <property type="protein sequence ID" value="OAD58579.1"/>
    <property type="molecule type" value="Genomic_DNA"/>
</dbReference>
<evidence type="ECO:0000256" key="5">
    <source>
        <dbReference type="ARBA" id="ARBA00023098"/>
    </source>
</evidence>
<feature type="active site" description="Charge relay system" evidence="8">
    <location>
        <position position="352"/>
    </location>
</feature>
<dbReference type="InterPro" id="IPR006693">
    <property type="entry name" value="AB_hydrolase_lipase"/>
</dbReference>
<dbReference type="Gene3D" id="3.40.50.1820">
    <property type="entry name" value="alpha/beta hydrolase"/>
    <property type="match status" value="1"/>
</dbReference>
<keyword evidence="5" id="KW-0443">Lipid metabolism</keyword>
<dbReference type="PIRSF" id="PIRSF000862">
    <property type="entry name" value="Steryl_ester_lip"/>
    <property type="match status" value="1"/>
</dbReference>
<dbReference type="InterPro" id="IPR025483">
    <property type="entry name" value="Lipase_euk"/>
</dbReference>
<evidence type="ECO:0000313" key="11">
    <source>
        <dbReference type="EMBL" id="OAD58579.1"/>
    </source>
</evidence>
<dbReference type="InterPro" id="IPR029058">
    <property type="entry name" value="AB_hydrolase_fold"/>
</dbReference>
<sequence length="413" mass="47388">MLKIYFILYCMLPVILGVPLIEIQYELNEISDVTFSHETPTPEQLAKQAGYTAETHEVITEDRYVLQVHRIKGSGKSPPSKNKPVVLLFHGILDCSATWLLSGPEKGLGFILADWGYDVWMANARGNRYSRRHLDWTVSDREFWLFSWHEIGVYDYPATIDYILNTTWQKKLIIISHSQGGTAFFVMGSERPEYQKKIAAVFAMAPAVFMSRSENLLYQVLAPFANDIKVLTSLIGMYEFKPSDKLIQMLTKVMCSDDAITQPVCTNIIFVFGGFGDKELNRTLVPIIGQYDPAGASTRQFVHYGQSITTGKFRKFDYGLIGNKMKYGKIQPPNYNLANIKIPIYLYYGLNDVLVNVEDLHQLYDLLPTAQKFLVPYKCFTHLDFLWSKHVNVWVYDKILSLMERHKNETLIV</sequence>
<proteinExistence type="inferred from homology"/>
<accession>A0A310SN77</accession>
<evidence type="ECO:0000313" key="12">
    <source>
        <dbReference type="Proteomes" id="UP000250275"/>
    </source>
</evidence>
<evidence type="ECO:0000256" key="4">
    <source>
        <dbReference type="ARBA" id="ARBA00022963"/>
    </source>
</evidence>
<feature type="domain" description="Partial AB-hydrolase lipase" evidence="10">
    <location>
        <begin position="44"/>
        <end position="102"/>
    </location>
</feature>
<evidence type="ECO:0000256" key="9">
    <source>
        <dbReference type="SAM" id="SignalP"/>
    </source>
</evidence>
<keyword evidence="2 9" id="KW-0732">Signal</keyword>
<feature type="active site" description="Charge relay system" evidence="8">
    <location>
        <position position="382"/>
    </location>
</feature>
<evidence type="ECO:0000259" key="10">
    <source>
        <dbReference type="Pfam" id="PF04083"/>
    </source>
</evidence>
<protein>
    <recommendedName>
        <fullName evidence="7">Lipase</fullName>
    </recommendedName>
</protein>
<dbReference type="GO" id="GO:0016042">
    <property type="term" value="P:lipid catabolic process"/>
    <property type="evidence" value="ECO:0007669"/>
    <property type="project" value="UniProtKB-KW"/>
</dbReference>
<dbReference type="OrthoDB" id="9974421at2759"/>
<feature type="active site" description="Nucleophile" evidence="8">
    <location>
        <position position="178"/>
    </location>
</feature>
<evidence type="ECO:0000256" key="3">
    <source>
        <dbReference type="ARBA" id="ARBA00022801"/>
    </source>
</evidence>
<dbReference type="PANTHER" id="PTHR11005">
    <property type="entry name" value="LYSOSOMAL ACID LIPASE-RELATED"/>
    <property type="match status" value="1"/>
</dbReference>
<keyword evidence="3 7" id="KW-0378">Hydrolase</keyword>
<dbReference type="FunFam" id="3.40.50.1820:FF:000021">
    <property type="entry name" value="Lipase"/>
    <property type="match status" value="1"/>
</dbReference>
<keyword evidence="12" id="KW-1185">Reference proteome</keyword>
<name>A0A310SN77_9HYME</name>
<comment type="similarity">
    <text evidence="1 7">Belongs to the AB hydrolase superfamily. Lipase family.</text>
</comment>
<dbReference type="GO" id="GO:0016788">
    <property type="term" value="F:hydrolase activity, acting on ester bonds"/>
    <property type="evidence" value="ECO:0007669"/>
    <property type="project" value="InterPro"/>
</dbReference>
<dbReference type="SUPFAM" id="SSF53474">
    <property type="entry name" value="alpha/beta-Hydrolases"/>
    <property type="match status" value="1"/>
</dbReference>
<evidence type="ECO:0000256" key="6">
    <source>
        <dbReference type="ARBA" id="ARBA00023180"/>
    </source>
</evidence>
<feature type="chain" id="PRO_5016314164" description="Lipase" evidence="9">
    <location>
        <begin position="18"/>
        <end position="413"/>
    </location>
</feature>
<organism evidence="11 12">
    <name type="scientific">Eufriesea mexicana</name>
    <dbReference type="NCBI Taxonomy" id="516756"/>
    <lineage>
        <taxon>Eukaryota</taxon>
        <taxon>Metazoa</taxon>
        <taxon>Ecdysozoa</taxon>
        <taxon>Arthropoda</taxon>
        <taxon>Hexapoda</taxon>
        <taxon>Insecta</taxon>
        <taxon>Pterygota</taxon>
        <taxon>Neoptera</taxon>
        <taxon>Endopterygota</taxon>
        <taxon>Hymenoptera</taxon>
        <taxon>Apocrita</taxon>
        <taxon>Aculeata</taxon>
        <taxon>Apoidea</taxon>
        <taxon>Anthophila</taxon>
        <taxon>Apidae</taxon>
        <taxon>Eufriesea</taxon>
    </lineage>
</organism>
<dbReference type="AlphaFoldDB" id="A0A310SN77"/>
<feature type="signal peptide" evidence="9">
    <location>
        <begin position="1"/>
        <end position="17"/>
    </location>
</feature>
<dbReference type="Pfam" id="PF04083">
    <property type="entry name" value="Abhydro_lipase"/>
    <property type="match status" value="1"/>
</dbReference>
<evidence type="ECO:0000256" key="8">
    <source>
        <dbReference type="PIRSR" id="PIRSR000862-1"/>
    </source>
</evidence>
<gene>
    <name evidence="11" type="ORF">WN48_10991</name>
</gene>
<reference evidence="11 12" key="1">
    <citation type="submission" date="2015-07" db="EMBL/GenBank/DDBJ databases">
        <title>The genome of Eufriesea mexicana.</title>
        <authorList>
            <person name="Pan H."/>
            <person name="Kapheim K."/>
        </authorList>
    </citation>
    <scope>NUCLEOTIDE SEQUENCE [LARGE SCALE GENOMIC DNA]</scope>
    <source>
        <strain evidence="11">0111107269</strain>
        <tissue evidence="11">Whole body</tissue>
    </source>
</reference>
<evidence type="ECO:0000256" key="7">
    <source>
        <dbReference type="PIRNR" id="PIRNR000862"/>
    </source>
</evidence>
<keyword evidence="6" id="KW-0325">Glycoprotein</keyword>
<dbReference type="Proteomes" id="UP000250275">
    <property type="component" value="Unassembled WGS sequence"/>
</dbReference>
<evidence type="ECO:0000256" key="2">
    <source>
        <dbReference type="ARBA" id="ARBA00022729"/>
    </source>
</evidence>
<evidence type="ECO:0000256" key="1">
    <source>
        <dbReference type="ARBA" id="ARBA00010701"/>
    </source>
</evidence>